<dbReference type="InterPro" id="IPR011725">
    <property type="entry name" value="PQQ_synth_PqqA"/>
</dbReference>
<dbReference type="GO" id="GO:0018189">
    <property type="term" value="P:pyrroloquinoline quinone biosynthetic process"/>
    <property type="evidence" value="ECO:0007669"/>
    <property type="project" value="UniProtKB-UniRule"/>
</dbReference>
<dbReference type="UniPathway" id="UPA00539"/>
<organism evidence="6 7">
    <name type="scientific">Bradyrhizobium australiense</name>
    <dbReference type="NCBI Taxonomy" id="2721161"/>
    <lineage>
        <taxon>Bacteria</taxon>
        <taxon>Pseudomonadati</taxon>
        <taxon>Pseudomonadota</taxon>
        <taxon>Alphaproteobacteria</taxon>
        <taxon>Hyphomicrobiales</taxon>
        <taxon>Nitrobacteraceae</taxon>
        <taxon>Bradyrhizobium</taxon>
    </lineage>
</organism>
<proteinExistence type="inferred from homology"/>
<keyword evidence="4 5" id="KW-0884">PQQ biosynthesis</keyword>
<dbReference type="AlphaFoldDB" id="A0A7Y4GT35"/>
<accession>A0A7Y4GT35</accession>
<evidence type="ECO:0000313" key="6">
    <source>
        <dbReference type="EMBL" id="NOJ41093.1"/>
    </source>
</evidence>
<gene>
    <name evidence="5 6" type="primary">pqqA</name>
    <name evidence="6" type="ORF">HCN58_16040</name>
</gene>
<protein>
    <recommendedName>
        <fullName evidence="3 5">Coenzyme PQQ synthesis protein A</fullName>
    </recommendedName>
    <alternativeName>
        <fullName evidence="5">Pyrroloquinoline quinone biosynthesis protein A</fullName>
    </alternativeName>
</protein>
<dbReference type="Pfam" id="PF08042">
    <property type="entry name" value="PqqA"/>
    <property type="match status" value="1"/>
</dbReference>
<evidence type="ECO:0000256" key="1">
    <source>
        <dbReference type="ARBA" id="ARBA00004886"/>
    </source>
</evidence>
<feature type="cross-link" description="Pyrroloquinoline quinone (Glu-Tyr)" evidence="5">
    <location>
        <begin position="16"/>
        <end position="20"/>
    </location>
</feature>
<comment type="similarity">
    <text evidence="2 5">Belongs to the PqqA family.</text>
</comment>
<dbReference type="HAMAP" id="MF_00656">
    <property type="entry name" value="PQQ_syn_PqqA"/>
    <property type="match status" value="1"/>
</dbReference>
<reference evidence="6 7" key="1">
    <citation type="submission" date="2020-03" db="EMBL/GenBank/DDBJ databases">
        <title>Bradyrhizobium diversity isolated from nodules of Indigofera sp.</title>
        <authorList>
            <person name="Klepa M."/>
            <person name="Helene L."/>
            <person name="Hungria M."/>
        </authorList>
    </citation>
    <scope>NUCLEOTIDE SEQUENCE [LARGE SCALE GENOMIC DNA]</scope>
    <source>
        <strain evidence="6 7">WSM 1791</strain>
    </source>
</reference>
<evidence type="ECO:0000256" key="2">
    <source>
        <dbReference type="ARBA" id="ARBA00009325"/>
    </source>
</evidence>
<evidence type="ECO:0000256" key="3">
    <source>
        <dbReference type="ARBA" id="ARBA00015086"/>
    </source>
</evidence>
<name>A0A7Y4GT35_9BRAD</name>
<evidence type="ECO:0000256" key="5">
    <source>
        <dbReference type="HAMAP-Rule" id="MF_00656"/>
    </source>
</evidence>
<comment type="function">
    <text evidence="5">Required for coenzyme pyrroloquinoline quinone (PQQ) biosynthesis. PQQ is probably formed by cross-linking a specific glutamate to a specific tyrosine residue and excising these residues from the peptide.</text>
</comment>
<dbReference type="NCBIfam" id="TIGR02107">
    <property type="entry name" value="PQQ_syn_pqqA"/>
    <property type="match status" value="1"/>
</dbReference>
<evidence type="ECO:0000313" key="7">
    <source>
        <dbReference type="Proteomes" id="UP000544122"/>
    </source>
</evidence>
<sequence length="54" mass="5833">MKWNAPKIVELPVGMEINMYACASAVGIPDGRLRLRYFACCPIGPVQVSGGRVP</sequence>
<dbReference type="Proteomes" id="UP000544122">
    <property type="component" value="Unassembled WGS sequence"/>
</dbReference>
<keyword evidence="7" id="KW-1185">Reference proteome</keyword>
<comment type="caution">
    <text evidence="6">The sequence shown here is derived from an EMBL/GenBank/DDBJ whole genome shotgun (WGS) entry which is preliminary data.</text>
</comment>
<comment type="pathway">
    <text evidence="1 5">Cofactor biosynthesis; pyrroloquinoline quinone biosynthesis.</text>
</comment>
<evidence type="ECO:0000256" key="4">
    <source>
        <dbReference type="ARBA" id="ARBA00022905"/>
    </source>
</evidence>
<dbReference type="EMBL" id="JAAVLX010000004">
    <property type="protein sequence ID" value="NOJ41093.1"/>
    <property type="molecule type" value="Genomic_DNA"/>
</dbReference>